<dbReference type="AlphaFoldDB" id="A0A422QS40"/>
<comment type="caution">
    <text evidence="2">The sequence shown here is derived from an EMBL/GenBank/DDBJ whole genome shotgun (WGS) entry which is preliminary data.</text>
</comment>
<feature type="domain" description="Hedgehog/Intein (Hint)" evidence="1">
    <location>
        <begin position="19"/>
        <end position="165"/>
    </location>
</feature>
<proteinExistence type="predicted"/>
<dbReference type="Gene3D" id="2.170.16.10">
    <property type="entry name" value="Hedgehog/Intein (Hint) domain"/>
    <property type="match status" value="1"/>
</dbReference>
<dbReference type="EMBL" id="PXNQ02000020">
    <property type="protein sequence ID" value="RNF32819.1"/>
    <property type="molecule type" value="Genomic_DNA"/>
</dbReference>
<evidence type="ECO:0000313" key="3">
    <source>
        <dbReference type="Proteomes" id="UP000238137"/>
    </source>
</evidence>
<sequence>MASLKHNFSPVQTEDFGVVCFARGTLIETEIGAVPVENLKVGISVRTKDNGYQPIRWIGSKKLSAVDFLIYPQLRPIRIRNGSLGNNTPSEDLLVSPQHRILASSRIVQRMFGSDEVLVAAKQILRLNGVEIAKDIDGIEYFHFLLDQHEIVTANGAEAESLYTGPEALKLVEPEALEEIFSLFPELRNGNPAEQPASARPLASGRMARKLTARHLQNNKPLVTVE</sequence>
<name>A0A422QS40_9RHOB</name>
<dbReference type="Pfam" id="PF13403">
    <property type="entry name" value="Hint_2"/>
    <property type="match status" value="1"/>
</dbReference>
<dbReference type="InterPro" id="IPR036844">
    <property type="entry name" value="Hint_dom_sf"/>
</dbReference>
<protein>
    <submittedName>
        <fullName evidence="2">Hemolysin</fullName>
    </submittedName>
</protein>
<evidence type="ECO:0000259" key="1">
    <source>
        <dbReference type="Pfam" id="PF13403"/>
    </source>
</evidence>
<accession>A0A422QS40</accession>
<dbReference type="InterPro" id="IPR028992">
    <property type="entry name" value="Hedgehog/Intein_dom"/>
</dbReference>
<dbReference type="SUPFAM" id="SSF51294">
    <property type="entry name" value="Hedgehog/intein (Hint) domain"/>
    <property type="match status" value="1"/>
</dbReference>
<reference evidence="2" key="1">
    <citation type="submission" date="2018-05" db="EMBL/GenBank/DDBJ databases">
        <title>Reclassification of Methylarcula marina and Methylarcula terricola as Paracoccus methylarcula sp.nov., comb.nov. and Paracoccus terricola comb.nov.</title>
        <authorList>
            <person name="Shmareva M.N."/>
            <person name="Doronina N.V."/>
            <person name="Vasilenko O.V."/>
            <person name="Tarlachkov S.V."/>
            <person name="Trotsenko Y.A."/>
        </authorList>
    </citation>
    <scope>NUCLEOTIDE SEQUENCE [LARGE SCALE GENOMIC DNA]</scope>
    <source>
        <strain evidence="2">VKM B-2159</strain>
    </source>
</reference>
<dbReference type="Proteomes" id="UP000238137">
    <property type="component" value="Unassembled WGS sequence"/>
</dbReference>
<evidence type="ECO:0000313" key="2">
    <source>
        <dbReference type="EMBL" id="RNF32819.1"/>
    </source>
</evidence>
<gene>
    <name evidence="2" type="ORF">A7A09_020155</name>
</gene>
<dbReference type="OrthoDB" id="6305173at2"/>
<keyword evidence="3" id="KW-1185">Reference proteome</keyword>
<organism evidence="2 3">
    <name type="scientific">Paracoccus methylarcula</name>
    <dbReference type="NCBI Taxonomy" id="72022"/>
    <lineage>
        <taxon>Bacteria</taxon>
        <taxon>Pseudomonadati</taxon>
        <taxon>Pseudomonadota</taxon>
        <taxon>Alphaproteobacteria</taxon>
        <taxon>Rhodobacterales</taxon>
        <taxon>Paracoccaceae</taxon>
        <taxon>Paracoccus</taxon>
    </lineage>
</organism>